<keyword evidence="1" id="KW-0808">Transferase</keyword>
<dbReference type="PANTHER" id="PTHR43864">
    <property type="entry name" value="HYPOXANTHINE/GUANINE PHOSPHORIBOSYLTRANSFERASE"/>
    <property type="match status" value="1"/>
</dbReference>
<evidence type="ECO:0000313" key="5">
    <source>
        <dbReference type="Proteomes" id="UP000827138"/>
    </source>
</evidence>
<dbReference type="PANTHER" id="PTHR43864:SF1">
    <property type="entry name" value="XANTHINE PHOSPHORIBOSYLTRANSFERASE"/>
    <property type="match status" value="1"/>
</dbReference>
<dbReference type="Gene3D" id="3.40.50.2020">
    <property type="match status" value="1"/>
</dbReference>
<dbReference type="Proteomes" id="UP000827138">
    <property type="component" value="Chromosome"/>
</dbReference>
<evidence type="ECO:0000313" key="4">
    <source>
        <dbReference type="EMBL" id="QYX76268.1"/>
    </source>
</evidence>
<protein>
    <submittedName>
        <fullName evidence="4">Phosphoribosyltransferase</fullName>
    </submittedName>
</protein>
<accession>A0ABX8XK27</accession>
<gene>
    <name evidence="4" type="ORF">K1J60_06890</name>
</gene>
<evidence type="ECO:0000259" key="3">
    <source>
        <dbReference type="Pfam" id="PF00156"/>
    </source>
</evidence>
<dbReference type="GO" id="GO:0016757">
    <property type="term" value="F:glycosyltransferase activity"/>
    <property type="evidence" value="ECO:0007669"/>
    <property type="project" value="UniProtKB-KW"/>
</dbReference>
<keyword evidence="2" id="KW-0660">Purine salvage</keyword>
<reference evidence="4 5" key="1">
    <citation type="submission" date="2021-08" db="EMBL/GenBank/DDBJ databases">
        <authorList>
            <person name="Ping M."/>
        </authorList>
    </citation>
    <scope>NUCLEOTIDE SEQUENCE [LARGE SCALE GENOMIC DNA]</scope>
    <source>
        <strain evidence="4 5">MG28</strain>
    </source>
</reference>
<dbReference type="InterPro" id="IPR050118">
    <property type="entry name" value="Pur/Pyrimidine_PRTase"/>
</dbReference>
<dbReference type="InterPro" id="IPR000836">
    <property type="entry name" value="PRTase_dom"/>
</dbReference>
<feature type="domain" description="Phosphoribosyltransferase" evidence="3">
    <location>
        <begin position="41"/>
        <end position="155"/>
    </location>
</feature>
<name>A0ABX8XK27_9ACTN</name>
<evidence type="ECO:0000256" key="1">
    <source>
        <dbReference type="ARBA" id="ARBA00022679"/>
    </source>
</evidence>
<keyword evidence="4" id="KW-0328">Glycosyltransferase</keyword>
<dbReference type="RefSeq" id="WP_220645392.1">
    <property type="nucleotide sequence ID" value="NZ_CP080647.1"/>
</dbReference>
<evidence type="ECO:0000256" key="2">
    <source>
        <dbReference type="ARBA" id="ARBA00022726"/>
    </source>
</evidence>
<organism evidence="4 5">
    <name type="scientific">Streptomyces akebiae</name>
    <dbReference type="NCBI Taxonomy" id="2865673"/>
    <lineage>
        <taxon>Bacteria</taxon>
        <taxon>Bacillati</taxon>
        <taxon>Actinomycetota</taxon>
        <taxon>Actinomycetes</taxon>
        <taxon>Kitasatosporales</taxon>
        <taxon>Streptomycetaceae</taxon>
        <taxon>Streptomyces</taxon>
    </lineage>
</organism>
<dbReference type="SUPFAM" id="SSF53271">
    <property type="entry name" value="PRTase-like"/>
    <property type="match status" value="1"/>
</dbReference>
<dbReference type="Pfam" id="PF00156">
    <property type="entry name" value="Pribosyltran"/>
    <property type="match status" value="1"/>
</dbReference>
<keyword evidence="5" id="KW-1185">Reference proteome</keyword>
<dbReference type="CDD" id="cd06223">
    <property type="entry name" value="PRTases_typeI"/>
    <property type="match status" value="1"/>
</dbReference>
<sequence>MTDPARDLTLSHFRWIDGHADVWKIFRDPDALSGVVRGLAATFESEGITAVCGIESRGFLLGAAVALELGVGFIAVRKQDGLFPGEKITRRTPPDYRRLRHELRIQRASLTAGDRVLLVDDWIETGSQAASVKSMVEEGGSRWGGCAVIVDQTSESCRRRLDVRGLVRAAELPVWSPRR</sequence>
<proteinExistence type="predicted"/>
<dbReference type="EMBL" id="CP080647">
    <property type="protein sequence ID" value="QYX76268.1"/>
    <property type="molecule type" value="Genomic_DNA"/>
</dbReference>
<dbReference type="InterPro" id="IPR029057">
    <property type="entry name" value="PRTase-like"/>
</dbReference>